<sequence length="306" mass="31899">MAPKPLTGGVYAPTVAFFQPNEEIDVATVEKHAVYLAQAGISGIVVQGSNGEAVHLDREERKLVTSTTRKALDASGFDKVPVIVGTGVQSTRETILLSKDAAEAGADYVIALPPSYYKGQDTVQSRRTFFTDVADASPLPVLIYNFPGAANGVDLTSDDIIALAQHPNIVGVKLTCANTGKLARIADAVPQGFLTLGGSSDFTLQTLVAGGQGVIAGLANVIPRACVEVYKLYTAGQVAEAQKLQAIVARADWVTIQGGFPAVKAALQGFNGYGGVPRRPTPAADVAATTAAFKEGWALETSLTKK</sequence>
<keyword evidence="5" id="KW-1185">Reference proteome</keyword>
<evidence type="ECO:0000313" key="5">
    <source>
        <dbReference type="Proteomes" id="UP000509510"/>
    </source>
</evidence>
<evidence type="ECO:0000256" key="1">
    <source>
        <dbReference type="PIRNR" id="PIRNR001365"/>
    </source>
</evidence>
<dbReference type="CDD" id="cd00408">
    <property type="entry name" value="DHDPS-like"/>
    <property type="match status" value="1"/>
</dbReference>
<dbReference type="RefSeq" id="XP_035341310.1">
    <property type="nucleotide sequence ID" value="XM_035485417.1"/>
</dbReference>
<name>A0A7H8QNU4_TALRU</name>
<dbReference type="PIRSF" id="PIRSF001365">
    <property type="entry name" value="DHDPS"/>
    <property type="match status" value="1"/>
</dbReference>
<dbReference type="InterPro" id="IPR013785">
    <property type="entry name" value="Aldolase_TIM"/>
</dbReference>
<evidence type="ECO:0000256" key="3">
    <source>
        <dbReference type="PIRSR" id="PIRSR001365-2"/>
    </source>
</evidence>
<dbReference type="GO" id="GO:0008840">
    <property type="term" value="F:4-hydroxy-tetrahydrodipicolinate synthase activity"/>
    <property type="evidence" value="ECO:0007669"/>
    <property type="project" value="TreeGrafter"/>
</dbReference>
<dbReference type="PANTHER" id="PTHR12128:SF52">
    <property type="entry name" value="4-HYDROXY-2-OXOGLUTARATE ALDOLASE, MITOCHONDRIAL-RELATED"/>
    <property type="match status" value="1"/>
</dbReference>
<accession>A0A7H8QNU4</accession>
<evidence type="ECO:0000313" key="4">
    <source>
        <dbReference type="EMBL" id="QKX55131.1"/>
    </source>
</evidence>
<dbReference type="OrthoDB" id="191315at2759"/>
<dbReference type="AlphaFoldDB" id="A0A7H8QNU4"/>
<feature type="active site" description="Proton donor/acceptor" evidence="2">
    <location>
        <position position="144"/>
    </location>
</feature>
<evidence type="ECO:0000256" key="2">
    <source>
        <dbReference type="PIRSR" id="PIRSR001365-1"/>
    </source>
</evidence>
<evidence type="ECO:0008006" key="6">
    <source>
        <dbReference type="Google" id="ProtNLM"/>
    </source>
</evidence>
<feature type="active site" description="Schiff-base intermediate with substrate" evidence="2">
    <location>
        <position position="173"/>
    </location>
</feature>
<dbReference type="PRINTS" id="PR00146">
    <property type="entry name" value="DHPICSNTHASE"/>
</dbReference>
<gene>
    <name evidence="4" type="ORF">TRUGW13939_02223</name>
</gene>
<reference evidence="5" key="1">
    <citation type="submission" date="2020-06" db="EMBL/GenBank/DDBJ databases">
        <title>A chromosome-scale genome assembly of Talaromyces rugulosus W13939.</title>
        <authorList>
            <person name="Wang B."/>
            <person name="Guo L."/>
            <person name="Ye K."/>
            <person name="Wang L."/>
        </authorList>
    </citation>
    <scope>NUCLEOTIDE SEQUENCE [LARGE SCALE GENOMIC DNA]</scope>
    <source>
        <strain evidence="5">W13939</strain>
    </source>
</reference>
<dbReference type="SMART" id="SM01130">
    <property type="entry name" value="DHDPS"/>
    <property type="match status" value="1"/>
</dbReference>
<dbReference type="Pfam" id="PF00701">
    <property type="entry name" value="DHDPS"/>
    <property type="match status" value="1"/>
</dbReference>
<dbReference type="Gene3D" id="3.20.20.70">
    <property type="entry name" value="Aldolase class I"/>
    <property type="match status" value="1"/>
</dbReference>
<feature type="binding site" evidence="3">
    <location>
        <position position="215"/>
    </location>
    <ligand>
        <name>pyruvate</name>
        <dbReference type="ChEBI" id="CHEBI:15361"/>
    </ligand>
</feature>
<dbReference type="Proteomes" id="UP000509510">
    <property type="component" value="Chromosome I"/>
</dbReference>
<organism evidence="4 5">
    <name type="scientific">Talaromyces rugulosus</name>
    <name type="common">Penicillium rugulosum</name>
    <dbReference type="NCBI Taxonomy" id="121627"/>
    <lineage>
        <taxon>Eukaryota</taxon>
        <taxon>Fungi</taxon>
        <taxon>Dikarya</taxon>
        <taxon>Ascomycota</taxon>
        <taxon>Pezizomycotina</taxon>
        <taxon>Eurotiomycetes</taxon>
        <taxon>Eurotiomycetidae</taxon>
        <taxon>Eurotiales</taxon>
        <taxon>Trichocomaceae</taxon>
        <taxon>Talaromyces</taxon>
        <taxon>Talaromyces sect. Islandici</taxon>
    </lineage>
</organism>
<comment type="similarity">
    <text evidence="1">Belongs to the DapA family.</text>
</comment>
<proteinExistence type="inferred from homology"/>
<keyword evidence="1" id="KW-0456">Lyase</keyword>
<dbReference type="GeneID" id="55989732"/>
<dbReference type="PANTHER" id="PTHR12128">
    <property type="entry name" value="DIHYDRODIPICOLINATE SYNTHASE"/>
    <property type="match status" value="1"/>
</dbReference>
<dbReference type="KEGG" id="trg:TRUGW13939_02223"/>
<dbReference type="EMBL" id="CP055898">
    <property type="protein sequence ID" value="QKX55131.1"/>
    <property type="molecule type" value="Genomic_DNA"/>
</dbReference>
<dbReference type="InterPro" id="IPR002220">
    <property type="entry name" value="DapA-like"/>
</dbReference>
<protein>
    <recommendedName>
        <fullName evidence="6">4-hydroxy-tetrahydrodipicolinate synthase</fullName>
    </recommendedName>
</protein>
<dbReference type="SUPFAM" id="SSF51569">
    <property type="entry name" value="Aldolase"/>
    <property type="match status" value="1"/>
</dbReference>